<keyword evidence="3" id="KW-1185">Reference proteome</keyword>
<dbReference type="Proteomes" id="UP000292958">
    <property type="component" value="Unassembled WGS sequence"/>
</dbReference>
<proteinExistence type="predicted"/>
<name>A0A4Q7YR36_9BACT</name>
<evidence type="ECO:0000313" key="3">
    <source>
        <dbReference type="Proteomes" id="UP000292958"/>
    </source>
</evidence>
<reference evidence="2 3" key="1">
    <citation type="submission" date="2019-02" db="EMBL/GenBank/DDBJ databases">
        <title>Genomic Encyclopedia of Archaeal and Bacterial Type Strains, Phase II (KMG-II): from individual species to whole genera.</title>
        <authorList>
            <person name="Goeker M."/>
        </authorList>
    </citation>
    <scope>NUCLEOTIDE SEQUENCE [LARGE SCALE GENOMIC DNA]</scope>
    <source>
        <strain evidence="2 3">DSM 18101</strain>
    </source>
</reference>
<evidence type="ECO:0000256" key="1">
    <source>
        <dbReference type="SAM" id="MobiDB-lite"/>
    </source>
</evidence>
<sequence>MVGKLPNCSQARRSRTEERKRLMDPTISPKSKPSYAPGIESQTLQARGWMSENQILLADRKKYFCLDIPFYRTLPTLFGNPFRIPTLPRPRRRVRCLGATAKTSHNLNSCPQLRKGLVTDVPGPMCNGCPGTLIPQEGLVSLLCAERRKMLCSSGGRCGRERAAEILSSLCKLFFFSLGVSGGDISLLLRRQRRPDSNVLSRDKGIDCDEQADC</sequence>
<gene>
    <name evidence="2" type="ORF">BDD14_0771</name>
</gene>
<dbReference type="EMBL" id="SHKW01000001">
    <property type="protein sequence ID" value="RZU39391.1"/>
    <property type="molecule type" value="Genomic_DNA"/>
</dbReference>
<comment type="caution">
    <text evidence="2">The sequence shown here is derived from an EMBL/GenBank/DDBJ whole genome shotgun (WGS) entry which is preliminary data.</text>
</comment>
<feature type="region of interest" description="Disordered" evidence="1">
    <location>
        <begin position="1"/>
        <end position="38"/>
    </location>
</feature>
<accession>A0A4Q7YR36</accession>
<protein>
    <submittedName>
        <fullName evidence="2">Uncharacterized protein</fullName>
    </submittedName>
</protein>
<evidence type="ECO:0000313" key="2">
    <source>
        <dbReference type="EMBL" id="RZU39391.1"/>
    </source>
</evidence>
<feature type="compositionally biased region" description="Basic and acidic residues" evidence="1">
    <location>
        <begin position="14"/>
        <end position="23"/>
    </location>
</feature>
<dbReference type="AlphaFoldDB" id="A0A4Q7YR36"/>
<organism evidence="2 3">
    <name type="scientific">Edaphobacter modestus</name>
    <dbReference type="NCBI Taxonomy" id="388466"/>
    <lineage>
        <taxon>Bacteria</taxon>
        <taxon>Pseudomonadati</taxon>
        <taxon>Acidobacteriota</taxon>
        <taxon>Terriglobia</taxon>
        <taxon>Terriglobales</taxon>
        <taxon>Acidobacteriaceae</taxon>
        <taxon>Edaphobacter</taxon>
    </lineage>
</organism>